<gene>
    <name evidence="1" type="ORF">CODIS_04320</name>
</gene>
<dbReference type="SUPFAM" id="SSF101744">
    <property type="entry name" value="Rof/RNase P subunit-like"/>
    <property type="match status" value="1"/>
</dbReference>
<dbReference type="AlphaFoldDB" id="A0A7Z0VPP2"/>
<dbReference type="InterPro" id="IPR038626">
    <property type="entry name" value="Rof-like_sf"/>
</dbReference>
<proteinExistence type="predicted"/>
<keyword evidence="2" id="KW-1185">Reference proteome</keyword>
<dbReference type="Gene3D" id="2.30.30.400">
    <property type="entry name" value="Rof-like"/>
    <property type="match status" value="1"/>
</dbReference>
<evidence type="ECO:0000313" key="1">
    <source>
        <dbReference type="EMBL" id="ODJ89333.1"/>
    </source>
</evidence>
<accession>A0A7Z0VPP2</accession>
<evidence type="ECO:0000313" key="2">
    <source>
        <dbReference type="Proteomes" id="UP000094769"/>
    </source>
</evidence>
<dbReference type="Proteomes" id="UP000094769">
    <property type="component" value="Unassembled WGS sequence"/>
</dbReference>
<dbReference type="EMBL" id="MARB01000002">
    <property type="protein sequence ID" value="ODJ89333.1"/>
    <property type="molecule type" value="Genomic_DNA"/>
</dbReference>
<dbReference type="RefSeq" id="WP_069121069.1">
    <property type="nucleotide sequence ID" value="NZ_MARB01000002.1"/>
</dbReference>
<sequence length="87" mass="10041">MNENYEPVACAHHETYQYAVMRKLMLDLSWHDEAGVKHRARVLPIDVVTRDRAEFLVLKQKDGSIESVRLDRIVAAYSVDRGESLLD</sequence>
<dbReference type="OrthoDB" id="5344363at2"/>
<protein>
    <submittedName>
        <fullName evidence="1">Rho-binding antiterminator</fullName>
    </submittedName>
</protein>
<organism evidence="1 2">
    <name type="scientific">Candidatus Thiodiazotropha endolucinida</name>
    <dbReference type="NCBI Taxonomy" id="1655433"/>
    <lineage>
        <taxon>Bacteria</taxon>
        <taxon>Pseudomonadati</taxon>
        <taxon>Pseudomonadota</taxon>
        <taxon>Gammaproteobacteria</taxon>
        <taxon>Chromatiales</taxon>
        <taxon>Sedimenticolaceae</taxon>
        <taxon>Candidatus Thiodiazotropha</taxon>
    </lineage>
</organism>
<comment type="caution">
    <text evidence="1">The sequence shown here is derived from an EMBL/GenBank/DDBJ whole genome shotgun (WGS) entry which is preliminary data.</text>
</comment>
<name>A0A7Z0VPP2_9GAMM</name>
<dbReference type="InterPro" id="IPR023534">
    <property type="entry name" value="Rof/RNase_P-like"/>
</dbReference>
<reference evidence="1 2" key="1">
    <citation type="submission" date="2016-06" db="EMBL/GenBank/DDBJ databases">
        <title>Genome sequence of endosymbiont of Candidatus Endolucinida thiodiazotropha.</title>
        <authorList>
            <person name="Poehlein A."/>
            <person name="Koenig S."/>
            <person name="Heiden S.E."/>
            <person name="Thuermer A."/>
            <person name="Voget S."/>
            <person name="Daniel R."/>
            <person name="Markert S."/>
            <person name="Gros O."/>
            <person name="Schweder T."/>
        </authorList>
    </citation>
    <scope>NUCLEOTIDE SEQUENCE [LARGE SCALE GENOMIC DNA]</scope>
    <source>
        <strain evidence="1 2">COS</strain>
    </source>
</reference>